<keyword evidence="2" id="KW-0472">Membrane</keyword>
<proteinExistence type="predicted"/>
<feature type="compositionally biased region" description="Polar residues" evidence="1">
    <location>
        <begin position="214"/>
        <end position="236"/>
    </location>
</feature>
<feature type="transmembrane region" description="Helical" evidence="2">
    <location>
        <begin position="92"/>
        <end position="113"/>
    </location>
</feature>
<sequence>MAFDSENEVSDITSYTDDHGYGVQHPDGSSQSTSVQPGDSAETSSTSISTPAIASTTLTSYESDDAFASPTSSPSTDPASSGSGGMATKTKIAIAVPVAVVGAAIILLVIFLLMRWRNRRQRNALQAANVEPSRAPEAAFVPQEEPRWSTARSPTHDMPFEGPLPGQAISQNYQMDIVPDQTSRPRSQPLDSNPYHAQAGLAVTTMPEHEAENSRTALTERNVASNETSHNLQRPQSPFADPHDDAISQISGVSGGRQHRQTQDEMDDVSSVSSFNDDDRGPDTHNGIRR</sequence>
<reference evidence="4" key="1">
    <citation type="journal article" date="2017" name="Genome Biol.">
        <title>Comparative genomics reveals high biological diversity and specific adaptations in the industrially and medically important fungal genus Aspergillus.</title>
        <authorList>
            <person name="de Vries R.P."/>
            <person name="Riley R."/>
            <person name="Wiebenga A."/>
            <person name="Aguilar-Osorio G."/>
            <person name="Amillis S."/>
            <person name="Uchima C.A."/>
            <person name="Anderluh G."/>
            <person name="Asadollahi M."/>
            <person name="Askin M."/>
            <person name="Barry K."/>
            <person name="Battaglia E."/>
            <person name="Bayram O."/>
            <person name="Benocci T."/>
            <person name="Braus-Stromeyer S.A."/>
            <person name="Caldana C."/>
            <person name="Canovas D."/>
            <person name="Cerqueira G.C."/>
            <person name="Chen F."/>
            <person name="Chen W."/>
            <person name="Choi C."/>
            <person name="Clum A."/>
            <person name="Dos Santos R.A."/>
            <person name="Damasio A.R."/>
            <person name="Diallinas G."/>
            <person name="Emri T."/>
            <person name="Fekete E."/>
            <person name="Flipphi M."/>
            <person name="Freyberg S."/>
            <person name="Gallo A."/>
            <person name="Gournas C."/>
            <person name="Habgood R."/>
            <person name="Hainaut M."/>
            <person name="Harispe M.L."/>
            <person name="Henrissat B."/>
            <person name="Hilden K.S."/>
            <person name="Hope R."/>
            <person name="Hossain A."/>
            <person name="Karabika E."/>
            <person name="Karaffa L."/>
            <person name="Karanyi Z."/>
            <person name="Krasevec N."/>
            <person name="Kuo A."/>
            <person name="Kusch H."/>
            <person name="LaButti K."/>
            <person name="Lagendijk E.L."/>
            <person name="Lapidus A."/>
            <person name="Levasseur A."/>
            <person name="Lindquist E."/>
            <person name="Lipzen A."/>
            <person name="Logrieco A.F."/>
            <person name="MacCabe A."/>
            <person name="Maekelae M.R."/>
            <person name="Malavazi I."/>
            <person name="Melin P."/>
            <person name="Meyer V."/>
            <person name="Mielnichuk N."/>
            <person name="Miskei M."/>
            <person name="Molnar A.P."/>
            <person name="Mule G."/>
            <person name="Ngan C.Y."/>
            <person name="Orejas M."/>
            <person name="Orosz E."/>
            <person name="Ouedraogo J.P."/>
            <person name="Overkamp K.M."/>
            <person name="Park H.-S."/>
            <person name="Perrone G."/>
            <person name="Piumi F."/>
            <person name="Punt P.J."/>
            <person name="Ram A.F."/>
            <person name="Ramon A."/>
            <person name="Rauscher S."/>
            <person name="Record E."/>
            <person name="Riano-Pachon D.M."/>
            <person name="Robert V."/>
            <person name="Roehrig J."/>
            <person name="Ruller R."/>
            <person name="Salamov A."/>
            <person name="Salih N.S."/>
            <person name="Samson R.A."/>
            <person name="Sandor E."/>
            <person name="Sanguinetti M."/>
            <person name="Schuetze T."/>
            <person name="Sepcic K."/>
            <person name="Shelest E."/>
            <person name="Sherlock G."/>
            <person name="Sophianopoulou V."/>
            <person name="Squina F.M."/>
            <person name="Sun H."/>
            <person name="Susca A."/>
            <person name="Todd R.B."/>
            <person name="Tsang A."/>
            <person name="Unkles S.E."/>
            <person name="van de Wiele N."/>
            <person name="van Rossen-Uffink D."/>
            <person name="Oliveira J.V."/>
            <person name="Vesth T.C."/>
            <person name="Visser J."/>
            <person name="Yu J.-H."/>
            <person name="Zhou M."/>
            <person name="Andersen M.R."/>
            <person name="Archer D.B."/>
            <person name="Baker S.E."/>
            <person name="Benoit I."/>
            <person name="Brakhage A.A."/>
            <person name="Braus G.H."/>
            <person name="Fischer R."/>
            <person name="Frisvad J.C."/>
            <person name="Goldman G.H."/>
            <person name="Houbraken J."/>
            <person name="Oakley B."/>
            <person name="Pocsi I."/>
            <person name="Scazzocchio C."/>
            <person name="Seiboth B."/>
            <person name="vanKuyk P.A."/>
            <person name="Wortman J."/>
            <person name="Dyer P.S."/>
            <person name="Grigoriev I.V."/>
        </authorList>
    </citation>
    <scope>NUCLEOTIDE SEQUENCE [LARGE SCALE GENOMIC DNA]</scope>
    <source>
        <strain evidence="4">DTO 134E9</strain>
    </source>
</reference>
<dbReference type="VEuPathDB" id="FungiDB:ASPWEDRAFT_476338"/>
<name>A0A1L9RIL8_ASPWE</name>
<feature type="region of interest" description="Disordered" evidence="1">
    <location>
        <begin position="206"/>
        <end position="290"/>
    </location>
</feature>
<feature type="compositionally biased region" description="Polar residues" evidence="1">
    <location>
        <begin position="27"/>
        <end position="37"/>
    </location>
</feature>
<dbReference type="Proteomes" id="UP000184383">
    <property type="component" value="Unassembled WGS sequence"/>
</dbReference>
<dbReference type="OrthoDB" id="4490807at2759"/>
<dbReference type="GeneID" id="63752840"/>
<accession>A0A1L9RIL8</accession>
<dbReference type="RefSeq" id="XP_040688445.1">
    <property type="nucleotide sequence ID" value="XM_040836992.1"/>
</dbReference>
<feature type="region of interest" description="Disordered" evidence="1">
    <location>
        <begin position="1"/>
        <end position="86"/>
    </location>
</feature>
<evidence type="ECO:0008006" key="5">
    <source>
        <dbReference type="Google" id="ProtNLM"/>
    </source>
</evidence>
<dbReference type="EMBL" id="KV878212">
    <property type="protein sequence ID" value="OJJ34769.1"/>
    <property type="molecule type" value="Genomic_DNA"/>
</dbReference>
<dbReference type="AlphaFoldDB" id="A0A1L9RIL8"/>
<protein>
    <recommendedName>
        <fullName evidence="5">Mid2 domain-containing protein</fullName>
    </recommendedName>
</protein>
<organism evidence="3 4">
    <name type="scientific">Aspergillus wentii DTO 134E9</name>
    <dbReference type="NCBI Taxonomy" id="1073089"/>
    <lineage>
        <taxon>Eukaryota</taxon>
        <taxon>Fungi</taxon>
        <taxon>Dikarya</taxon>
        <taxon>Ascomycota</taxon>
        <taxon>Pezizomycotina</taxon>
        <taxon>Eurotiomycetes</taxon>
        <taxon>Eurotiomycetidae</taxon>
        <taxon>Eurotiales</taxon>
        <taxon>Aspergillaceae</taxon>
        <taxon>Aspergillus</taxon>
        <taxon>Aspergillus subgen. Cremei</taxon>
    </lineage>
</organism>
<keyword evidence="2" id="KW-1133">Transmembrane helix</keyword>
<keyword evidence="4" id="KW-1185">Reference proteome</keyword>
<feature type="region of interest" description="Disordered" evidence="1">
    <location>
        <begin position="136"/>
        <end position="156"/>
    </location>
</feature>
<evidence type="ECO:0000256" key="2">
    <source>
        <dbReference type="SAM" id="Phobius"/>
    </source>
</evidence>
<evidence type="ECO:0000256" key="1">
    <source>
        <dbReference type="SAM" id="MobiDB-lite"/>
    </source>
</evidence>
<gene>
    <name evidence="3" type="ORF">ASPWEDRAFT_476338</name>
</gene>
<keyword evidence="2" id="KW-0812">Transmembrane</keyword>
<evidence type="ECO:0000313" key="4">
    <source>
        <dbReference type="Proteomes" id="UP000184383"/>
    </source>
</evidence>
<feature type="compositionally biased region" description="Low complexity" evidence="1">
    <location>
        <begin position="40"/>
        <end position="81"/>
    </location>
</feature>
<evidence type="ECO:0000313" key="3">
    <source>
        <dbReference type="EMBL" id="OJJ34769.1"/>
    </source>
</evidence>